<dbReference type="Proteomes" id="UP000001107">
    <property type="component" value="Chromosome"/>
</dbReference>
<feature type="domain" description="Peptidase M20 dimerisation" evidence="8">
    <location>
        <begin position="196"/>
        <end position="302"/>
    </location>
</feature>
<dbReference type="InterPro" id="IPR050072">
    <property type="entry name" value="Peptidase_M20A"/>
</dbReference>
<dbReference type="NCBIfam" id="TIGR01910">
    <property type="entry name" value="DapE-ArgE"/>
    <property type="match status" value="1"/>
</dbReference>
<comment type="cofactor">
    <cofactor evidence="2">
        <name>Zn(2+)</name>
        <dbReference type="ChEBI" id="CHEBI:29105"/>
    </cofactor>
</comment>
<keyword evidence="6" id="KW-0862">Zinc</keyword>
<dbReference type="GO" id="GO:0046872">
    <property type="term" value="F:metal ion binding"/>
    <property type="evidence" value="ECO:0007669"/>
    <property type="project" value="UniProtKB-KW"/>
</dbReference>
<dbReference type="SUPFAM" id="SSF53187">
    <property type="entry name" value="Zn-dependent exopeptidases"/>
    <property type="match status" value="1"/>
</dbReference>
<reference evidence="9" key="1">
    <citation type="submission" date="2007-06" db="EMBL/GenBank/DDBJ databases">
        <title>Complete sequence of Methanococcus vannielii SB.</title>
        <authorList>
            <consortium name="US DOE Joint Genome Institute"/>
            <person name="Copeland A."/>
            <person name="Lucas S."/>
            <person name="Lapidus A."/>
            <person name="Barry K."/>
            <person name="Glavina del Rio T."/>
            <person name="Dalin E."/>
            <person name="Tice H."/>
            <person name="Pitluck S."/>
            <person name="Chain P."/>
            <person name="Malfatti S."/>
            <person name="Shin M."/>
            <person name="Vergez L."/>
            <person name="Schmutz J."/>
            <person name="Larimer F."/>
            <person name="Land M."/>
            <person name="Hauser L."/>
            <person name="Kyrpides N."/>
            <person name="Anderson I."/>
            <person name="Sieprawska-Lupa M."/>
            <person name="Whitman W.B."/>
            <person name="Richardson P."/>
        </authorList>
    </citation>
    <scope>NUCLEOTIDE SEQUENCE [LARGE SCALE GENOMIC DNA]</scope>
    <source>
        <strain evidence="9">SB</strain>
    </source>
</reference>
<dbReference type="GO" id="GO:0016787">
    <property type="term" value="F:hydrolase activity"/>
    <property type="evidence" value="ECO:0007669"/>
    <property type="project" value="UniProtKB-KW"/>
</dbReference>
<evidence type="ECO:0000256" key="7">
    <source>
        <dbReference type="ARBA" id="ARBA00023285"/>
    </source>
</evidence>
<sequence>MKSIFDETVDISSNLIKINSVNPSFEGPGEEEKTKYIKNKLEEYVKKYGIDNFQILNYNIKDENNILRPNIVSKFNFSKDKTLTIISHTDVVPIGDIGLWDTDPFEPIISDNVIYGRGCEDNHKGIVSSFLLLKMIFEEQIDPKYNLNLIFVSDEENGSKYGLSYLVDNFEKELFNKDDLIIVPDFGVFDGNLIEIAEKKIMWIKFKIKGKQCHGSTPENGLNADVLAFKFGEGLYCKLYKKYNNINSIFTPPFSTFEPTMLKNNVENTNTIPGYVELNFDCRILPEYDINDVLADIDEYIKLFKNEFEKYLFHYDLKEKDNLEITYDILKIETSTPTKPESKIVTKLESAIKTVLKKEPKVCGMGGGTVAAFLREKGYPVAVWGIGYETAHQPNEHIKVEQLIDMAKVYLDIMK</sequence>
<evidence type="ECO:0000256" key="2">
    <source>
        <dbReference type="ARBA" id="ARBA00001947"/>
    </source>
</evidence>
<dbReference type="STRING" id="406327.Mevan_0709"/>
<dbReference type="KEGG" id="mvn:Mevan_0709"/>
<evidence type="ECO:0000313" key="9">
    <source>
        <dbReference type="EMBL" id="ABR54615.1"/>
    </source>
</evidence>
<evidence type="ECO:0000259" key="8">
    <source>
        <dbReference type="Pfam" id="PF07687"/>
    </source>
</evidence>
<evidence type="ECO:0000256" key="4">
    <source>
        <dbReference type="ARBA" id="ARBA00022723"/>
    </source>
</evidence>
<dbReference type="InterPro" id="IPR011650">
    <property type="entry name" value="Peptidase_M20_dimer"/>
</dbReference>
<dbReference type="RefSeq" id="WP_011972517.1">
    <property type="nucleotide sequence ID" value="NC_009634.1"/>
</dbReference>
<gene>
    <name evidence="9" type="ordered locus">Mevan_0709</name>
</gene>
<evidence type="ECO:0000256" key="6">
    <source>
        <dbReference type="ARBA" id="ARBA00022833"/>
    </source>
</evidence>
<dbReference type="InterPro" id="IPR002933">
    <property type="entry name" value="Peptidase_M20"/>
</dbReference>
<keyword evidence="4" id="KW-0479">Metal-binding</keyword>
<dbReference type="HOGENOM" id="CLU_021802_2_2_2"/>
<comment type="similarity">
    <text evidence="3">Belongs to the peptidase M20A family.</text>
</comment>
<accession>A6UQ43</accession>
<dbReference type="PANTHER" id="PTHR43808:SF32">
    <property type="entry name" value="ARGE_DAPE-RELATED DEACYLASE"/>
    <property type="match status" value="1"/>
</dbReference>
<keyword evidence="7" id="KW-0170">Cobalt</keyword>
<dbReference type="Gene3D" id="3.30.70.360">
    <property type="match status" value="1"/>
</dbReference>
<proteinExistence type="inferred from homology"/>
<dbReference type="InterPro" id="IPR010182">
    <property type="entry name" value="ArgE/DapE"/>
</dbReference>
<dbReference type="OrthoDB" id="24854at2157"/>
<dbReference type="InterPro" id="IPR036264">
    <property type="entry name" value="Bact_exopeptidase_dim_dom"/>
</dbReference>
<dbReference type="SUPFAM" id="SSF55031">
    <property type="entry name" value="Bacterial exopeptidase dimerisation domain"/>
    <property type="match status" value="1"/>
</dbReference>
<dbReference type="Gene3D" id="3.40.630.10">
    <property type="entry name" value="Zn peptidases"/>
    <property type="match status" value="2"/>
</dbReference>
<keyword evidence="10" id="KW-1185">Reference proteome</keyword>
<protein>
    <submittedName>
        <fullName evidence="9">Acetylornithine deacetylase or succinyl-diaminopimelate desuccinylase</fullName>
    </submittedName>
</protein>
<dbReference type="Pfam" id="PF07687">
    <property type="entry name" value="M20_dimer"/>
    <property type="match status" value="1"/>
</dbReference>
<name>A6UQ43_METVS</name>
<dbReference type="eggNOG" id="arCOG01107">
    <property type="taxonomic scope" value="Archaea"/>
</dbReference>
<evidence type="ECO:0000256" key="1">
    <source>
        <dbReference type="ARBA" id="ARBA00001941"/>
    </source>
</evidence>
<evidence type="ECO:0000256" key="3">
    <source>
        <dbReference type="ARBA" id="ARBA00006247"/>
    </source>
</evidence>
<dbReference type="NCBIfam" id="NF010589">
    <property type="entry name" value="PRK13983.1"/>
    <property type="match status" value="1"/>
</dbReference>
<dbReference type="AlphaFoldDB" id="A6UQ43"/>
<dbReference type="EMBL" id="CP000742">
    <property type="protein sequence ID" value="ABR54615.1"/>
    <property type="molecule type" value="Genomic_DNA"/>
</dbReference>
<evidence type="ECO:0000313" key="10">
    <source>
        <dbReference type="Proteomes" id="UP000001107"/>
    </source>
</evidence>
<dbReference type="Pfam" id="PF01546">
    <property type="entry name" value="Peptidase_M20"/>
    <property type="match status" value="1"/>
</dbReference>
<dbReference type="PANTHER" id="PTHR43808">
    <property type="entry name" value="ACETYLORNITHINE DEACETYLASE"/>
    <property type="match status" value="1"/>
</dbReference>
<keyword evidence="5" id="KW-0378">Hydrolase</keyword>
<evidence type="ECO:0000256" key="5">
    <source>
        <dbReference type="ARBA" id="ARBA00022801"/>
    </source>
</evidence>
<organism evidence="9 10">
    <name type="scientific">Methanococcus vannielii (strain ATCC 35089 / DSM 1224 / JCM 13029 / OCM 148 / SB)</name>
    <dbReference type="NCBI Taxonomy" id="406327"/>
    <lineage>
        <taxon>Archaea</taxon>
        <taxon>Methanobacteriati</taxon>
        <taxon>Methanobacteriota</taxon>
        <taxon>Methanomada group</taxon>
        <taxon>Methanococci</taxon>
        <taxon>Methanococcales</taxon>
        <taxon>Methanococcaceae</taxon>
        <taxon>Methanococcus</taxon>
    </lineage>
</organism>
<dbReference type="GeneID" id="5326185"/>
<comment type="cofactor">
    <cofactor evidence="1">
        <name>Co(2+)</name>
        <dbReference type="ChEBI" id="CHEBI:48828"/>
    </cofactor>
</comment>